<comment type="catalytic activity">
    <reaction evidence="8">
        <text>cob(II)yrinate + 2 L-glutamine + 2 ATP + 2 H2O = cob(II)yrinate a,c diamide + 2 L-glutamate + 2 ADP + 2 phosphate + 2 H(+)</text>
        <dbReference type="Rhea" id="RHEA:26289"/>
        <dbReference type="ChEBI" id="CHEBI:15377"/>
        <dbReference type="ChEBI" id="CHEBI:15378"/>
        <dbReference type="ChEBI" id="CHEBI:29985"/>
        <dbReference type="ChEBI" id="CHEBI:30616"/>
        <dbReference type="ChEBI" id="CHEBI:43474"/>
        <dbReference type="ChEBI" id="CHEBI:58359"/>
        <dbReference type="ChEBI" id="CHEBI:58537"/>
        <dbReference type="ChEBI" id="CHEBI:58894"/>
        <dbReference type="ChEBI" id="CHEBI:456216"/>
        <dbReference type="EC" id="6.3.5.11"/>
    </reaction>
</comment>
<dbReference type="PROSITE" id="PS51274">
    <property type="entry name" value="GATASE_COBBQ"/>
    <property type="match status" value="1"/>
</dbReference>
<comment type="similarity">
    <text evidence="8">Belongs to the CobB/CbiA family.</text>
</comment>
<evidence type="ECO:0000256" key="7">
    <source>
        <dbReference type="ARBA" id="ARBA00022962"/>
    </source>
</evidence>
<dbReference type="NCBIfam" id="TIGR00379">
    <property type="entry name" value="cobB"/>
    <property type="match status" value="1"/>
</dbReference>
<evidence type="ECO:0000256" key="4">
    <source>
        <dbReference type="ARBA" id="ARBA00022741"/>
    </source>
</evidence>
<keyword evidence="7 8" id="KW-0315">Glutamine amidotransferase</keyword>
<dbReference type="Gene3D" id="3.40.50.300">
    <property type="entry name" value="P-loop containing nucleotide triphosphate hydrolases"/>
    <property type="match status" value="2"/>
</dbReference>
<keyword evidence="12" id="KW-1185">Reference proteome</keyword>
<evidence type="ECO:0000256" key="1">
    <source>
        <dbReference type="ARBA" id="ARBA00001946"/>
    </source>
</evidence>
<evidence type="ECO:0000313" key="11">
    <source>
        <dbReference type="EMBL" id="EAT15761.1"/>
    </source>
</evidence>
<dbReference type="CDD" id="cd05388">
    <property type="entry name" value="CobB_N"/>
    <property type="match status" value="1"/>
</dbReference>
<dbReference type="NCBIfam" id="NF002204">
    <property type="entry name" value="PRK01077.1"/>
    <property type="match status" value="1"/>
</dbReference>
<comment type="miscellaneous">
    <text evidence="8">The a and c carboxylates of cobyrinate are activated for nucleophilic attack via formation of a phosphorylated intermediate by ATP. CbiA catalyzes first the amidation of the c-carboxylate, and then that of the a-carboxylate.</text>
</comment>
<dbReference type="PANTHER" id="PTHR43873:SF1">
    <property type="entry name" value="COBYRINATE A,C-DIAMIDE SYNTHASE"/>
    <property type="match status" value="1"/>
</dbReference>
<dbReference type="Gene3D" id="3.40.50.880">
    <property type="match status" value="1"/>
</dbReference>
<evidence type="ECO:0000313" key="12">
    <source>
        <dbReference type="Proteomes" id="UP000005695"/>
    </source>
</evidence>
<dbReference type="UniPathway" id="UPA00148">
    <property type="reaction ID" value="UER00231"/>
</dbReference>
<feature type="site" description="Increases nucleophilicity of active site Cys" evidence="8">
    <location>
        <position position="441"/>
    </location>
</feature>
<evidence type="ECO:0000256" key="5">
    <source>
        <dbReference type="ARBA" id="ARBA00022840"/>
    </source>
</evidence>
<evidence type="ECO:0000259" key="10">
    <source>
        <dbReference type="Pfam" id="PF07685"/>
    </source>
</evidence>
<keyword evidence="5 8" id="KW-0067">ATP-binding</keyword>
<sequence length="471" mass="51141">MTGCPRLVIAGSHSGVGKSSLTLALVAALRQRGLTVQTFKVGPDYLDPGHLSRVSGRPCYNLDGWMCGRDYVTRLFAERSADADIAIIEGVMGLYDGSSPASLDGSTAQIADWLQAPVALVVNSHGMARSLAALVHGYASFEPAITLAGVIANFCGSDSHATLLTQALQAANLPPLLGAVPRNALPALPSRHLGLVSATETSWNAALIQQLAGAAEQHLNLDHLLQQARNAPSLPPIPPAPPIKVIANGTVRLAIARDAAFQFYYQDLFDALEQRGVQLVFFSPLEDKELPAGCNGLYLGGGYPEEHAEQLSSNHTMLNSIREFCNSDRPVYAECGGLMYLSQGLLKEEKSWPYVGILPSWTRMCSRRKRLGYMEVTLQQSTLFGATGAQLRGHEFHYSELCNYPLNNPVWEAAYQARANRDGSLHDEGYSSMQVLTSYIHLHLTSSPNALDRFLSVLQEVVSTSEHKMQR</sequence>
<dbReference type="SUPFAM" id="SSF52540">
    <property type="entry name" value="P-loop containing nucleoside triphosphate hydrolases"/>
    <property type="match status" value="1"/>
</dbReference>
<dbReference type="Pfam" id="PF07685">
    <property type="entry name" value="GATase_3"/>
    <property type="match status" value="1"/>
</dbReference>
<evidence type="ECO:0000256" key="2">
    <source>
        <dbReference type="ARBA" id="ARBA00022573"/>
    </source>
</evidence>
<dbReference type="InterPro" id="IPR027417">
    <property type="entry name" value="P-loop_NTPase"/>
</dbReference>
<dbReference type="AlphaFoldDB" id="Q1JZY1"/>
<feature type="active site" description="Nucleophile" evidence="8">
    <location>
        <position position="335"/>
    </location>
</feature>
<reference evidence="11" key="2">
    <citation type="submission" date="2006-05" db="EMBL/GenBank/DDBJ databases">
        <title>Sequencing of the draft genome and assembly of Desulfuromonas acetoxidans DSM 684.</title>
        <authorList>
            <consortium name="US DOE Joint Genome Institute (JGI-PGF)"/>
            <person name="Copeland A."/>
            <person name="Lucas S."/>
            <person name="Lapidus A."/>
            <person name="Barry K."/>
            <person name="Detter J.C."/>
            <person name="Glavina del Rio T."/>
            <person name="Hammon N."/>
            <person name="Israni S."/>
            <person name="Dalin E."/>
            <person name="Tice H."/>
            <person name="Bruce D."/>
            <person name="Pitluck S."/>
            <person name="Richardson P."/>
        </authorList>
    </citation>
    <scope>NUCLEOTIDE SEQUENCE [LARGE SCALE GENOMIC DNA]</scope>
    <source>
        <strain evidence="11">DSM 684</strain>
    </source>
</reference>
<keyword evidence="3 8" id="KW-0436">Ligase</keyword>
<proteinExistence type="inferred from homology"/>
<protein>
    <recommendedName>
        <fullName evidence="8">Cobyrinate a,c-diamide synthase</fullName>
        <ecNumber evidence="8">6.3.5.11</ecNumber>
    </recommendedName>
    <alternativeName>
        <fullName evidence="8">Cobyrinic acid a,c-diamide synthetase</fullName>
    </alternativeName>
</protein>
<dbReference type="Proteomes" id="UP000005695">
    <property type="component" value="Unassembled WGS sequence"/>
</dbReference>
<evidence type="ECO:0000256" key="3">
    <source>
        <dbReference type="ARBA" id="ARBA00022598"/>
    </source>
</evidence>
<comment type="domain">
    <text evidence="8">Comprises of two domains. The C-terminal domain contains the binding site for glutamine and catalyzes the hydrolysis of this substrate to glutamate and ammonia. The N-terminal domain is anticipated to bind ATP and cobyrinate and catalyzes the ultimate synthesis of the diamide product. The ammonia produced via the glutaminase domain is probably translocated to the adjacent domain via a molecular tunnel, where it reacts with an activated intermediate.</text>
</comment>
<dbReference type="RefSeq" id="WP_006000186.1">
    <property type="nucleotide sequence ID" value="NZ_AAEW02000008.1"/>
</dbReference>
<dbReference type="SUPFAM" id="SSF52317">
    <property type="entry name" value="Class I glutamine amidotransferase-like"/>
    <property type="match status" value="1"/>
</dbReference>
<keyword evidence="4 8" id="KW-0547">Nucleotide-binding</keyword>
<comment type="cofactor">
    <cofactor evidence="1 8">
        <name>Mg(2+)</name>
        <dbReference type="ChEBI" id="CHEBI:18420"/>
    </cofactor>
</comment>
<dbReference type="GO" id="GO:0009236">
    <property type="term" value="P:cobalamin biosynthetic process"/>
    <property type="evidence" value="ECO:0007669"/>
    <property type="project" value="UniProtKB-UniRule"/>
</dbReference>
<dbReference type="EMBL" id="AAEW02000008">
    <property type="protein sequence ID" value="EAT15761.1"/>
    <property type="molecule type" value="Genomic_DNA"/>
</dbReference>
<reference evidence="11" key="1">
    <citation type="submission" date="2006-05" db="EMBL/GenBank/DDBJ databases">
        <title>Annotation of the draft genome assembly of Desulfuromonas acetoxidans DSM 684.</title>
        <authorList>
            <consortium name="US DOE Joint Genome Institute (JGI-ORNL)"/>
            <person name="Larimer F."/>
            <person name="Land M."/>
            <person name="Hauser L."/>
        </authorList>
    </citation>
    <scope>NUCLEOTIDE SEQUENCE [LARGE SCALE GENOMIC DNA]</scope>
    <source>
        <strain evidence="11">DSM 684</strain>
    </source>
</reference>
<name>Q1JZY1_DESA6</name>
<keyword evidence="6 8" id="KW-0460">Magnesium</keyword>
<dbReference type="OrthoDB" id="9764035at2"/>
<dbReference type="HAMAP" id="MF_00027">
    <property type="entry name" value="CobB_CbiA"/>
    <property type="match status" value="1"/>
</dbReference>
<dbReference type="PANTHER" id="PTHR43873">
    <property type="entry name" value="COBYRINATE A,C-DIAMIDE SYNTHASE"/>
    <property type="match status" value="1"/>
</dbReference>
<dbReference type="InterPro" id="IPR004484">
    <property type="entry name" value="CbiA/CobB_synth"/>
</dbReference>
<gene>
    <name evidence="8" type="primary">cbiA</name>
    <name evidence="11" type="ORF">Dace_2461</name>
</gene>
<dbReference type="CDD" id="cd03130">
    <property type="entry name" value="GATase1_CobB"/>
    <property type="match status" value="1"/>
</dbReference>
<feature type="domain" description="CobB/CobQ-like glutamine amidotransferase" evidence="10">
    <location>
        <begin position="253"/>
        <end position="447"/>
    </location>
</feature>
<keyword evidence="2 8" id="KW-0169">Cobalamin biosynthesis</keyword>
<feature type="domain" description="CobQ/CobB/MinD/ParA nucleotide binding" evidence="9">
    <location>
        <begin position="7"/>
        <end position="193"/>
    </location>
</feature>
<dbReference type="InterPro" id="IPR011698">
    <property type="entry name" value="GATase_3"/>
</dbReference>
<dbReference type="GO" id="GO:0042242">
    <property type="term" value="F:cobyrinic acid a,c-diamide synthase activity"/>
    <property type="evidence" value="ECO:0007669"/>
    <property type="project" value="UniProtKB-UniRule"/>
</dbReference>
<evidence type="ECO:0000259" key="9">
    <source>
        <dbReference type="Pfam" id="PF01656"/>
    </source>
</evidence>
<dbReference type="InterPro" id="IPR029062">
    <property type="entry name" value="Class_I_gatase-like"/>
</dbReference>
<dbReference type="Pfam" id="PF01656">
    <property type="entry name" value="CbiA"/>
    <property type="match status" value="1"/>
</dbReference>
<organism evidence="11 12">
    <name type="scientific">Desulfuromonas acetoxidans (strain DSM 684 / 11070)</name>
    <dbReference type="NCBI Taxonomy" id="281689"/>
    <lineage>
        <taxon>Bacteria</taxon>
        <taxon>Pseudomonadati</taxon>
        <taxon>Thermodesulfobacteriota</taxon>
        <taxon>Desulfuromonadia</taxon>
        <taxon>Desulfuromonadales</taxon>
        <taxon>Desulfuromonadaceae</taxon>
        <taxon>Desulfuromonas</taxon>
    </lineage>
</organism>
<comment type="caution">
    <text evidence="11">The sequence shown here is derived from an EMBL/GenBank/DDBJ whole genome shotgun (WGS) entry which is preliminary data.</text>
</comment>
<dbReference type="InterPro" id="IPR002586">
    <property type="entry name" value="CobQ/CobB/MinD/ParA_Nub-bd_dom"/>
</dbReference>
<evidence type="ECO:0000256" key="6">
    <source>
        <dbReference type="ARBA" id="ARBA00022842"/>
    </source>
</evidence>
<dbReference type="GO" id="GO:0005524">
    <property type="term" value="F:ATP binding"/>
    <property type="evidence" value="ECO:0007669"/>
    <property type="project" value="UniProtKB-UniRule"/>
</dbReference>
<dbReference type="EC" id="6.3.5.11" evidence="8"/>
<accession>Q1JZY1</accession>
<evidence type="ECO:0000256" key="8">
    <source>
        <dbReference type="HAMAP-Rule" id="MF_00027"/>
    </source>
</evidence>
<comment type="pathway">
    <text evidence="8">Cofactor biosynthesis; adenosylcobalamin biosynthesis; cob(II)yrinate a,c-diamide from sirohydrochlorin (anaerobic route): step 10/10.</text>
</comment>
<comment type="function">
    <text evidence="8">Catalyzes the ATP-dependent amidation of the two carboxylate groups at positions a and c of cobyrinate, using either L-glutamine or ammonia as the nitrogen source.</text>
</comment>